<sequence>ARDILKTDSMIILALIDNLEGPDSEEFSAAPSKLGDTLWLFANKNETEKVMPTFKEAADVFNGKLLFVYIKRDHKHIARQLSYAFHNIGNDPEVIAYSGHEASLKCIMNSELSLSNVKEYYQYLRTSNRTGQLN</sequence>
<dbReference type="InParanoid" id="B9T8I5"/>
<protein>
    <submittedName>
        <fullName evidence="1">Uncharacterized protein</fullName>
    </submittedName>
</protein>
<organism evidence="1 2">
    <name type="scientific">Ricinus communis</name>
    <name type="common">Castor bean</name>
    <dbReference type="NCBI Taxonomy" id="3988"/>
    <lineage>
        <taxon>Eukaryota</taxon>
        <taxon>Viridiplantae</taxon>
        <taxon>Streptophyta</taxon>
        <taxon>Embryophyta</taxon>
        <taxon>Tracheophyta</taxon>
        <taxon>Spermatophyta</taxon>
        <taxon>Magnoliopsida</taxon>
        <taxon>eudicotyledons</taxon>
        <taxon>Gunneridae</taxon>
        <taxon>Pentapetalae</taxon>
        <taxon>rosids</taxon>
        <taxon>fabids</taxon>
        <taxon>Malpighiales</taxon>
        <taxon>Euphorbiaceae</taxon>
        <taxon>Acalyphoideae</taxon>
        <taxon>Acalypheae</taxon>
        <taxon>Ricinus</taxon>
    </lineage>
</organism>
<dbReference type="eggNOG" id="KOG0190">
    <property type="taxonomic scope" value="Eukaryota"/>
</dbReference>
<gene>
    <name evidence="1" type="ORF">RCOM_0185820</name>
</gene>
<feature type="non-terminal residue" evidence="1">
    <location>
        <position position="1"/>
    </location>
</feature>
<reference evidence="2" key="1">
    <citation type="journal article" date="2010" name="Nat. Biotechnol.">
        <title>Draft genome sequence of the oilseed species Ricinus communis.</title>
        <authorList>
            <person name="Chan A.P."/>
            <person name="Crabtree J."/>
            <person name="Zhao Q."/>
            <person name="Lorenzi H."/>
            <person name="Orvis J."/>
            <person name="Puiu D."/>
            <person name="Melake-Berhan A."/>
            <person name="Jones K.M."/>
            <person name="Redman J."/>
            <person name="Chen G."/>
            <person name="Cahoon E.B."/>
            <person name="Gedil M."/>
            <person name="Stanke M."/>
            <person name="Haas B.J."/>
            <person name="Wortman J.R."/>
            <person name="Fraser-Liggett C.M."/>
            <person name="Ravel J."/>
            <person name="Rabinowicz P.D."/>
        </authorList>
    </citation>
    <scope>NUCLEOTIDE SEQUENCE [LARGE SCALE GENOMIC DNA]</scope>
    <source>
        <strain evidence="2">cv. Hale</strain>
    </source>
</reference>
<keyword evidence="2" id="KW-1185">Reference proteome</keyword>
<evidence type="ECO:0000313" key="1">
    <source>
        <dbReference type="EMBL" id="EEF27830.1"/>
    </source>
</evidence>
<name>B9T8I5_RICCO</name>
<dbReference type="SUPFAM" id="SSF52833">
    <property type="entry name" value="Thioredoxin-like"/>
    <property type="match status" value="1"/>
</dbReference>
<dbReference type="Gene3D" id="3.40.30.10">
    <property type="entry name" value="Glutaredoxin"/>
    <property type="match status" value="1"/>
</dbReference>
<dbReference type="STRING" id="3988.B9T8I5"/>
<dbReference type="EMBL" id="EQ975065">
    <property type="protein sequence ID" value="EEF27830.1"/>
    <property type="molecule type" value="Genomic_DNA"/>
</dbReference>
<accession>B9T8I5</accession>
<dbReference type="Proteomes" id="UP000008311">
    <property type="component" value="Unassembled WGS sequence"/>
</dbReference>
<dbReference type="AlphaFoldDB" id="B9T8I5"/>
<evidence type="ECO:0000313" key="2">
    <source>
        <dbReference type="Proteomes" id="UP000008311"/>
    </source>
</evidence>
<proteinExistence type="predicted"/>
<dbReference type="InterPro" id="IPR036249">
    <property type="entry name" value="Thioredoxin-like_sf"/>
</dbReference>